<evidence type="ECO:0008006" key="3">
    <source>
        <dbReference type="Google" id="ProtNLM"/>
    </source>
</evidence>
<reference evidence="1 2" key="1">
    <citation type="submission" date="2017-04" db="EMBL/GenBank/DDBJ databases">
        <title>Isolation of lytic bacteriophages infecting Pseudomonas strains for biocontrol of fish and shrimp spoilage during chilled storage.</title>
        <authorList>
            <person name="Yang Z."/>
            <person name="Tao X."/>
            <person name="Gao L."/>
            <person name="Rao S."/>
        </authorList>
    </citation>
    <scope>NUCLEOTIDE SEQUENCE [LARGE SCALE GENOMIC DNA]</scope>
</reference>
<gene>
    <name evidence="1" type="ORF">PspYZU05_137</name>
</gene>
<dbReference type="Gene3D" id="3.40.960.10">
    <property type="entry name" value="VSR Endonuclease"/>
    <property type="match status" value="1"/>
</dbReference>
<proteinExistence type="predicted"/>
<keyword evidence="2" id="KW-1185">Reference proteome</keyword>
<dbReference type="EMBL" id="KY971610">
    <property type="protein sequence ID" value="ASD52089.1"/>
    <property type="molecule type" value="Genomic_DNA"/>
</dbReference>
<name>A0A2U7NBV0_9CAUD</name>
<protein>
    <recommendedName>
        <fullName evidence="3">Hef-like homing endonuclease</fullName>
    </recommendedName>
</protein>
<sequence length="500" mass="57553">MYEIFRDKNGGLNRNWKILHKKNPDIINSIDMPYNDKTKISLVLLGLTELTKCYCGKELAVEKIKGGAVYCSTKCASNDPKVTKLRVSNTDIAKKNEKISGSNKGHDNKAQWAARKAKYGESGMTEEALEKSREQMKSNAEKAKQTCLEKYGVENSFSIPEVIEKIRDKQIENNSSRNHLPDWLYDKEQFISQFISIDQTAESSGACKDLIYRLSYEYGLREKYTSIGETQLIEFIELLGFTPSKTRKVIAPLELDVYIEEKNLALEFNGIYWHSSGSKETDSIKSKHLDKTELCEQKGIQLLHIFENEWVDPVKQEIWKSVIRTKLGKSERIYARKCIIKDVPYKEAKDFINRTHLQGHTTHSRAKGLYYNGNLVQIVTFASGRYRDGQELIRMCSELNTVIVGGASKLLKDEKFFSYANRRWSTGNVYSSIGMTQIGISPPSDYYIENGRLFHRSVFMKFKLRARLKKYDPNLTAIENCYNNNIRRIWDCGNIVFETV</sequence>
<evidence type="ECO:0000313" key="1">
    <source>
        <dbReference type="EMBL" id="ASD52089.1"/>
    </source>
</evidence>
<dbReference type="Proteomes" id="UP000247773">
    <property type="component" value="Genome"/>
</dbReference>
<organism evidence="1 2">
    <name type="scientific">Pseudomonas phage PspYZU05</name>
    <dbReference type="NCBI Taxonomy" id="1983556"/>
    <lineage>
        <taxon>Viruses</taxon>
        <taxon>Duplodnaviria</taxon>
        <taxon>Heunggongvirae</taxon>
        <taxon>Uroviricota</taxon>
        <taxon>Caudoviricetes</taxon>
        <taxon>Pantevenvirales</taxon>
        <taxon>Straboviridae</taxon>
        <taxon>Jiangsuvirus</taxon>
        <taxon>Jiangsuvirus pspyzu05</taxon>
    </lineage>
</organism>
<accession>A0A2U7NBV0</accession>
<dbReference type="CDD" id="cd22328">
    <property type="entry name" value="Hef-like"/>
    <property type="match status" value="1"/>
</dbReference>
<evidence type="ECO:0000313" key="2">
    <source>
        <dbReference type="Proteomes" id="UP000247773"/>
    </source>
</evidence>